<evidence type="ECO:0000256" key="1">
    <source>
        <dbReference type="SAM" id="Phobius"/>
    </source>
</evidence>
<dbReference type="EMBL" id="AWTC01000011">
    <property type="protein sequence ID" value="EST11428.1"/>
    <property type="molecule type" value="Genomic_DNA"/>
</dbReference>
<feature type="transmembrane region" description="Helical" evidence="1">
    <location>
        <begin position="74"/>
        <end position="92"/>
    </location>
</feature>
<feature type="transmembrane region" description="Helical" evidence="1">
    <location>
        <begin position="327"/>
        <end position="344"/>
    </location>
</feature>
<keyword evidence="1" id="KW-1133">Transmembrane helix</keyword>
<organism evidence="2 3">
    <name type="scientific">Sporolactobacillus laevolacticus DSM 442</name>
    <dbReference type="NCBI Taxonomy" id="1395513"/>
    <lineage>
        <taxon>Bacteria</taxon>
        <taxon>Bacillati</taxon>
        <taxon>Bacillota</taxon>
        <taxon>Bacilli</taxon>
        <taxon>Bacillales</taxon>
        <taxon>Sporolactobacillaceae</taxon>
        <taxon>Sporolactobacillus</taxon>
    </lineage>
</organism>
<sequence>MTEKLIGKKEVSTFELFYDLIFAYAISRMTEVLHLVSNHTIPIINLAEYLMMMLVFWTIWTYQTVYANRFMKENLSNALFLIFDMFWVVVLSQSINEDFESTHFAFAGSTSVLLLSIAFQYFLQMKRSNAAEVRKLTLHLSVLLTLAGLLGFVTVFPGLGSYSIRFTIYAVSIFAVAFLPLFMKQTLTNFSTQFDHLTERYSLFTLLLFGEAVIAIAQTVNIHHLKVESVLYFIVIALLFAIYIINYEFGINRRTSTAGLVLIHLHYFIFVGINLMTALLELFILHELNTIFFVIMFDISAMIFVYSLLALLAAYPKKNTRLTINEFTAISVLNVIWVVVSILFRNHSLIFLGTLTFILVLLAVYWWRIVLQASQIKR</sequence>
<feature type="transmembrane region" description="Helical" evidence="1">
    <location>
        <begin position="162"/>
        <end position="182"/>
    </location>
</feature>
<keyword evidence="1" id="KW-0812">Transmembrane</keyword>
<dbReference type="PANTHER" id="PTHR36840">
    <property type="entry name" value="BLL5714 PROTEIN"/>
    <property type="match status" value="1"/>
</dbReference>
<dbReference type="Pfam" id="PF06772">
    <property type="entry name" value="LtrA"/>
    <property type="match status" value="1"/>
</dbReference>
<reference evidence="2 3" key="1">
    <citation type="journal article" date="2013" name="Genome Announc.">
        <title>Genome Sequence of Sporolactobacillus laevolacticus DSM442, an Efficient Polymer-Grade D-Lactate Producer from Agricultural Waste Cottonseed as a Nitrogen Source.</title>
        <authorList>
            <person name="Wang H."/>
            <person name="Wang L."/>
            <person name="Ju J."/>
            <person name="Yu B."/>
            <person name="Ma Y."/>
        </authorList>
    </citation>
    <scope>NUCLEOTIDE SEQUENCE [LARGE SCALE GENOMIC DNA]</scope>
    <source>
        <strain evidence="2 3">DSM 442</strain>
    </source>
</reference>
<keyword evidence="1" id="KW-0472">Membrane</keyword>
<comment type="caution">
    <text evidence="2">The sequence shown here is derived from an EMBL/GenBank/DDBJ whole genome shotgun (WGS) entry which is preliminary data.</text>
</comment>
<feature type="transmembrane region" description="Helical" evidence="1">
    <location>
        <begin position="350"/>
        <end position="371"/>
    </location>
</feature>
<feature type="transmembrane region" description="Helical" evidence="1">
    <location>
        <begin position="203"/>
        <end position="224"/>
    </location>
</feature>
<proteinExistence type="predicted"/>
<keyword evidence="3" id="KW-1185">Reference proteome</keyword>
<dbReference type="Proteomes" id="UP000018296">
    <property type="component" value="Unassembled WGS sequence"/>
</dbReference>
<dbReference type="eggNOG" id="COG4292">
    <property type="taxonomic scope" value="Bacteria"/>
</dbReference>
<evidence type="ECO:0000313" key="2">
    <source>
        <dbReference type="EMBL" id="EST11428.1"/>
    </source>
</evidence>
<protein>
    <submittedName>
        <fullName evidence="2">Low temperature requirement protein LtrA</fullName>
    </submittedName>
</protein>
<dbReference type="RefSeq" id="WP_023510584.1">
    <property type="nucleotide sequence ID" value="NZ_AWTC01000011.1"/>
</dbReference>
<dbReference type="PANTHER" id="PTHR36840:SF1">
    <property type="entry name" value="BLL5714 PROTEIN"/>
    <property type="match status" value="1"/>
</dbReference>
<dbReference type="PATRIC" id="fig|1395513.3.peg.2367"/>
<dbReference type="InterPro" id="IPR010640">
    <property type="entry name" value="Low_temperature_requirement_A"/>
</dbReference>
<feature type="transmembrane region" description="Helical" evidence="1">
    <location>
        <begin position="104"/>
        <end position="124"/>
    </location>
</feature>
<feature type="transmembrane region" description="Helical" evidence="1">
    <location>
        <begin position="291"/>
        <end position="315"/>
    </location>
</feature>
<dbReference type="AlphaFoldDB" id="V6IVY1"/>
<feature type="transmembrane region" description="Helical" evidence="1">
    <location>
        <begin position="261"/>
        <end position="285"/>
    </location>
</feature>
<gene>
    <name evidence="2" type="ORF">P343_11700</name>
</gene>
<evidence type="ECO:0000313" key="3">
    <source>
        <dbReference type="Proteomes" id="UP000018296"/>
    </source>
</evidence>
<feature type="transmembrane region" description="Helical" evidence="1">
    <location>
        <begin position="43"/>
        <end position="62"/>
    </location>
</feature>
<name>V6IVY1_9BACL</name>
<accession>V6IVY1</accession>
<feature type="transmembrane region" description="Helical" evidence="1">
    <location>
        <begin position="136"/>
        <end position="156"/>
    </location>
</feature>
<feature type="transmembrane region" description="Helical" evidence="1">
    <location>
        <begin position="230"/>
        <end position="249"/>
    </location>
</feature>